<organism evidence="1 2">
    <name type="scientific">Nitrogeniibacter mangrovi</name>
    <dbReference type="NCBI Taxonomy" id="2016596"/>
    <lineage>
        <taxon>Bacteria</taxon>
        <taxon>Pseudomonadati</taxon>
        <taxon>Pseudomonadota</taxon>
        <taxon>Betaproteobacteria</taxon>
        <taxon>Rhodocyclales</taxon>
        <taxon>Zoogloeaceae</taxon>
        <taxon>Nitrogeniibacter</taxon>
    </lineage>
</organism>
<accession>A0A6C1B837</accession>
<dbReference type="RefSeq" id="WP_173767382.1">
    <property type="nucleotide sequence ID" value="NZ_CP048836.1"/>
</dbReference>
<evidence type="ECO:0000313" key="2">
    <source>
        <dbReference type="Proteomes" id="UP000501991"/>
    </source>
</evidence>
<evidence type="ECO:0000313" key="1">
    <source>
        <dbReference type="EMBL" id="QID19099.1"/>
    </source>
</evidence>
<dbReference type="EMBL" id="CP048836">
    <property type="protein sequence ID" value="QID19099.1"/>
    <property type="molecule type" value="Genomic_DNA"/>
</dbReference>
<keyword evidence="2" id="KW-1185">Reference proteome</keyword>
<evidence type="ECO:0008006" key="3">
    <source>
        <dbReference type="Google" id="ProtNLM"/>
    </source>
</evidence>
<dbReference type="Proteomes" id="UP000501991">
    <property type="component" value="Chromosome"/>
</dbReference>
<dbReference type="KEGG" id="azq:G3580_16635"/>
<gene>
    <name evidence="1" type="ORF">G3580_16635</name>
</gene>
<reference evidence="1 2" key="1">
    <citation type="submission" date="2020-02" db="EMBL/GenBank/DDBJ databases">
        <title>Nitrogenibacter mangrovi gen. nov., sp. nov. isolated from mangrove sediment, a denitrifying betaproteobacterium.</title>
        <authorList>
            <person name="Liao H."/>
            <person name="Tian Y."/>
        </authorList>
    </citation>
    <scope>NUCLEOTIDE SEQUENCE [LARGE SCALE GENOMIC DNA]</scope>
    <source>
        <strain evidence="1 2">M9-3-2</strain>
    </source>
</reference>
<proteinExistence type="predicted"/>
<name>A0A6C1B837_9RHOO</name>
<dbReference type="AlphaFoldDB" id="A0A6C1B837"/>
<protein>
    <recommendedName>
        <fullName evidence="3">STAS/SEC14 domain-containing protein</fullName>
    </recommendedName>
</protein>
<sequence length="121" mass="13816">MTYELVWEPRGAYKHFSGVVTADEFFGSIVQFQNHPDFDTAEYSINDFSDVDDFEILDKDVRRFTAYGAGAALTNPHLKIAIVARDDRVLRHVATYRDTGLAPFPLEVFDTVADARRWIGR</sequence>